<dbReference type="GO" id="GO:0015031">
    <property type="term" value="P:protein transport"/>
    <property type="evidence" value="ECO:0007669"/>
    <property type="project" value="InterPro"/>
</dbReference>
<dbReference type="Gene3D" id="1.10.3120.10">
    <property type="entry name" value="Trigger factor, C-terminal domain"/>
    <property type="match status" value="1"/>
</dbReference>
<dbReference type="InterPro" id="IPR036611">
    <property type="entry name" value="Trigger_fac_ribosome-bd_sf"/>
</dbReference>
<evidence type="ECO:0000256" key="2">
    <source>
        <dbReference type="ARBA" id="ARBA00004496"/>
    </source>
</evidence>
<keyword evidence="7" id="KW-0143">Chaperone</keyword>
<gene>
    <name evidence="12" type="ORF">A3G52_04080</name>
</gene>
<dbReference type="SUPFAM" id="SSF102735">
    <property type="entry name" value="Trigger factor ribosome-binding domain"/>
    <property type="match status" value="1"/>
</dbReference>
<dbReference type="InterPro" id="IPR037041">
    <property type="entry name" value="Trigger_fac_C_sf"/>
</dbReference>
<dbReference type="InterPro" id="IPR005215">
    <property type="entry name" value="Trig_fac"/>
</dbReference>
<evidence type="ECO:0000256" key="4">
    <source>
        <dbReference type="ARBA" id="ARBA00013194"/>
    </source>
</evidence>
<comment type="similarity">
    <text evidence="3">Belongs to the FKBP-type PPIase family. Tig subfamily.</text>
</comment>
<dbReference type="GO" id="GO:0005737">
    <property type="term" value="C:cytoplasm"/>
    <property type="evidence" value="ECO:0007669"/>
    <property type="project" value="UniProtKB-SubCell"/>
</dbReference>
<evidence type="ECO:0000313" key="12">
    <source>
        <dbReference type="EMBL" id="OHA41907.1"/>
    </source>
</evidence>
<dbReference type="InterPro" id="IPR027304">
    <property type="entry name" value="Trigger_fact/SurA_dom_sf"/>
</dbReference>
<dbReference type="Proteomes" id="UP000177269">
    <property type="component" value="Unassembled WGS sequence"/>
</dbReference>
<dbReference type="GO" id="GO:0003755">
    <property type="term" value="F:peptidyl-prolyl cis-trans isomerase activity"/>
    <property type="evidence" value="ECO:0007669"/>
    <property type="project" value="UniProtKB-KW"/>
</dbReference>
<dbReference type="InterPro" id="IPR008881">
    <property type="entry name" value="Trigger_fac_ribosome-bd_bac"/>
</dbReference>
<sequence>MVHAKGSSLPLGIRNLFSIWYDVQMQKDNNFTIHKIEKLPGSEVEIEGEINKDEMARCRKDVLVRLQRETSLPGFRKGHVDEKVILSKFGEMSILEEAAEIALKEAYPNMVMNNSIAIVGRPEINITKLAPENPLGFKIRVPVFPEFDLPDYKKIAGALASKKEILEVTDKEIDDVTEELKKSQARADDKDKGEKQTDENFFKKFGDFKSLDEFKNKIRENLLKEKESKAREKKRMEISKAILEKTNMEIPRTLVDGELRKMFLELEENLKRMGITTEDYLKRIEKSRDDLYKEWEETAKQRAQLQIVLNKISEKENLKASEDEIKAEADHMMSHIKNADREKVEQYVENILTTEKVFQFLETT</sequence>
<reference evidence="12 13" key="1">
    <citation type="journal article" date="2016" name="Nat. Commun.">
        <title>Thousands of microbial genomes shed light on interconnected biogeochemical processes in an aquifer system.</title>
        <authorList>
            <person name="Anantharaman K."/>
            <person name="Brown C.T."/>
            <person name="Hug L.A."/>
            <person name="Sharon I."/>
            <person name="Castelle C.J."/>
            <person name="Probst A.J."/>
            <person name="Thomas B.C."/>
            <person name="Singh A."/>
            <person name="Wilkins M.J."/>
            <person name="Karaoz U."/>
            <person name="Brodie E.L."/>
            <person name="Williams K.H."/>
            <person name="Hubbard S.S."/>
            <person name="Banfield J.F."/>
        </authorList>
    </citation>
    <scope>NUCLEOTIDE SEQUENCE [LARGE SCALE GENOMIC DNA]</scope>
</reference>
<dbReference type="Gene3D" id="3.30.70.1050">
    <property type="entry name" value="Trigger factor ribosome-binding domain"/>
    <property type="match status" value="1"/>
</dbReference>
<dbReference type="InterPro" id="IPR008880">
    <property type="entry name" value="Trigger_fac_C"/>
</dbReference>
<feature type="domain" description="Trigger factor ribosome-binding bacterial" evidence="10">
    <location>
        <begin position="35"/>
        <end position="180"/>
    </location>
</feature>
<evidence type="ECO:0000313" key="13">
    <source>
        <dbReference type="Proteomes" id="UP000177269"/>
    </source>
</evidence>
<dbReference type="AlphaFoldDB" id="A0A1G2P0N4"/>
<evidence type="ECO:0000256" key="3">
    <source>
        <dbReference type="ARBA" id="ARBA00005464"/>
    </source>
</evidence>
<feature type="domain" description="Trigger factor C-terminal" evidence="11">
    <location>
        <begin position="210"/>
        <end position="350"/>
    </location>
</feature>
<evidence type="ECO:0000256" key="9">
    <source>
        <dbReference type="ARBA" id="ARBA00029986"/>
    </source>
</evidence>
<dbReference type="GO" id="GO:0051083">
    <property type="term" value="P:'de novo' cotranslational protein folding"/>
    <property type="evidence" value="ECO:0007669"/>
    <property type="project" value="TreeGrafter"/>
</dbReference>
<comment type="caution">
    <text evidence="12">The sequence shown here is derived from an EMBL/GenBank/DDBJ whole genome shotgun (WGS) entry which is preliminary data.</text>
</comment>
<protein>
    <recommendedName>
        <fullName evidence="5">Trigger factor</fullName>
        <ecNumber evidence="4">5.2.1.8</ecNumber>
    </recommendedName>
    <alternativeName>
        <fullName evidence="9">PPIase</fullName>
    </alternativeName>
</protein>
<dbReference type="GO" id="GO:0043022">
    <property type="term" value="F:ribosome binding"/>
    <property type="evidence" value="ECO:0007669"/>
    <property type="project" value="TreeGrafter"/>
</dbReference>
<dbReference type="PANTHER" id="PTHR30560">
    <property type="entry name" value="TRIGGER FACTOR CHAPERONE AND PEPTIDYL-PROLYL CIS/TRANS ISOMERASE"/>
    <property type="match status" value="1"/>
</dbReference>
<evidence type="ECO:0000259" key="10">
    <source>
        <dbReference type="Pfam" id="PF05697"/>
    </source>
</evidence>
<evidence type="ECO:0000259" key="11">
    <source>
        <dbReference type="Pfam" id="PF05698"/>
    </source>
</evidence>
<name>A0A1G2P0N4_9BACT</name>
<keyword evidence="8" id="KW-0413">Isomerase</keyword>
<dbReference type="EMBL" id="MHSK01000023">
    <property type="protein sequence ID" value="OHA41907.1"/>
    <property type="molecule type" value="Genomic_DNA"/>
</dbReference>
<evidence type="ECO:0000256" key="6">
    <source>
        <dbReference type="ARBA" id="ARBA00023110"/>
    </source>
</evidence>
<evidence type="ECO:0000256" key="7">
    <source>
        <dbReference type="ARBA" id="ARBA00023186"/>
    </source>
</evidence>
<dbReference type="GO" id="GO:0044183">
    <property type="term" value="F:protein folding chaperone"/>
    <property type="evidence" value="ECO:0007669"/>
    <property type="project" value="TreeGrafter"/>
</dbReference>
<accession>A0A1G2P0N4</accession>
<comment type="catalytic activity">
    <reaction evidence="1">
        <text>[protein]-peptidylproline (omega=180) = [protein]-peptidylproline (omega=0)</text>
        <dbReference type="Rhea" id="RHEA:16237"/>
        <dbReference type="Rhea" id="RHEA-COMP:10747"/>
        <dbReference type="Rhea" id="RHEA-COMP:10748"/>
        <dbReference type="ChEBI" id="CHEBI:83833"/>
        <dbReference type="ChEBI" id="CHEBI:83834"/>
        <dbReference type="EC" id="5.2.1.8"/>
    </reaction>
</comment>
<proteinExistence type="inferred from homology"/>
<dbReference type="SUPFAM" id="SSF109998">
    <property type="entry name" value="Triger factor/SurA peptide-binding domain-like"/>
    <property type="match status" value="1"/>
</dbReference>
<comment type="subcellular location">
    <subcellularLocation>
        <location evidence="2">Cytoplasm</location>
    </subcellularLocation>
</comment>
<organism evidence="12 13">
    <name type="scientific">Candidatus Taylorbacteria bacterium RIFCSPLOWO2_12_FULL_43_20</name>
    <dbReference type="NCBI Taxonomy" id="1802332"/>
    <lineage>
        <taxon>Bacteria</taxon>
        <taxon>Candidatus Tayloriibacteriota</taxon>
    </lineage>
</organism>
<dbReference type="EC" id="5.2.1.8" evidence="4"/>
<evidence type="ECO:0000256" key="5">
    <source>
        <dbReference type="ARBA" id="ARBA00016902"/>
    </source>
</evidence>
<dbReference type="Pfam" id="PF05697">
    <property type="entry name" value="Trigger_N"/>
    <property type="match status" value="1"/>
</dbReference>
<keyword evidence="6" id="KW-0697">Rotamase</keyword>
<dbReference type="PANTHER" id="PTHR30560:SF3">
    <property type="entry name" value="TRIGGER FACTOR-LIKE PROTEIN TIG, CHLOROPLASTIC"/>
    <property type="match status" value="1"/>
</dbReference>
<evidence type="ECO:0000256" key="1">
    <source>
        <dbReference type="ARBA" id="ARBA00000971"/>
    </source>
</evidence>
<evidence type="ECO:0000256" key="8">
    <source>
        <dbReference type="ARBA" id="ARBA00023235"/>
    </source>
</evidence>
<dbReference type="GO" id="GO:0043335">
    <property type="term" value="P:protein unfolding"/>
    <property type="evidence" value="ECO:0007669"/>
    <property type="project" value="TreeGrafter"/>
</dbReference>
<dbReference type="Pfam" id="PF05698">
    <property type="entry name" value="Trigger_C"/>
    <property type="match status" value="1"/>
</dbReference>